<evidence type="ECO:0000256" key="2">
    <source>
        <dbReference type="ARBA" id="ARBA00010333"/>
    </source>
</evidence>
<dbReference type="Pfam" id="PF00497">
    <property type="entry name" value="SBP_bac_3"/>
    <property type="match status" value="1"/>
</dbReference>
<dbReference type="PANTHER" id="PTHR35936">
    <property type="entry name" value="MEMBRANE-BOUND LYTIC MUREIN TRANSGLYCOSYLASE F"/>
    <property type="match status" value="1"/>
</dbReference>
<dbReference type="STRING" id="447.Lboz_3424"/>
<evidence type="ECO:0000256" key="4">
    <source>
        <dbReference type="RuleBase" id="RU003744"/>
    </source>
</evidence>
<organism evidence="6 7">
    <name type="scientific">Legionella bozemanae</name>
    <name type="common">Fluoribacter bozemanae</name>
    <dbReference type="NCBI Taxonomy" id="447"/>
    <lineage>
        <taxon>Bacteria</taxon>
        <taxon>Pseudomonadati</taxon>
        <taxon>Pseudomonadota</taxon>
        <taxon>Gammaproteobacteria</taxon>
        <taxon>Legionellales</taxon>
        <taxon>Legionellaceae</taxon>
        <taxon>Legionella</taxon>
    </lineage>
</organism>
<accession>A0A0W0RBK7</accession>
<dbReference type="SUPFAM" id="SSF53850">
    <property type="entry name" value="Periplasmic binding protein-like II"/>
    <property type="match status" value="1"/>
</dbReference>
<comment type="caution">
    <text evidence="6">The sequence shown here is derived from an EMBL/GenBank/DDBJ whole genome shotgun (WGS) entry which is preliminary data.</text>
</comment>
<dbReference type="Proteomes" id="UP000054695">
    <property type="component" value="Unassembled WGS sequence"/>
</dbReference>
<reference evidence="6 7" key="1">
    <citation type="submission" date="2015-11" db="EMBL/GenBank/DDBJ databases">
        <title>Genomic analysis of 38 Legionella species identifies large and diverse effector repertoires.</title>
        <authorList>
            <person name="Burstein D."/>
            <person name="Amaro F."/>
            <person name="Zusman T."/>
            <person name="Lifshitz Z."/>
            <person name="Cohen O."/>
            <person name="Gilbert J.A."/>
            <person name="Pupko T."/>
            <person name="Shuman H.A."/>
            <person name="Segal G."/>
        </authorList>
    </citation>
    <scope>NUCLEOTIDE SEQUENCE [LARGE SCALE GENOMIC DNA]</scope>
    <source>
        <strain evidence="6 7">WIGA</strain>
    </source>
</reference>
<feature type="domain" description="Solute-binding protein family 3/N-terminal" evidence="5">
    <location>
        <begin position="21"/>
        <end position="232"/>
    </location>
</feature>
<evidence type="ECO:0000256" key="3">
    <source>
        <dbReference type="ARBA" id="ARBA00022729"/>
    </source>
</evidence>
<dbReference type="InterPro" id="IPR001638">
    <property type="entry name" value="Solute-binding_3/MltF_N"/>
</dbReference>
<evidence type="ECO:0000256" key="1">
    <source>
        <dbReference type="ARBA" id="ARBA00004196"/>
    </source>
</evidence>
<dbReference type="CDD" id="cd13622">
    <property type="entry name" value="PBP2_Arg_3"/>
    <property type="match status" value="1"/>
</dbReference>
<evidence type="ECO:0000259" key="5">
    <source>
        <dbReference type="SMART" id="SM00062"/>
    </source>
</evidence>
<keyword evidence="7" id="KW-1185">Reference proteome</keyword>
<name>A0A0W0RBK7_LEGBO</name>
<dbReference type="GO" id="GO:0030313">
    <property type="term" value="C:cell envelope"/>
    <property type="evidence" value="ECO:0007669"/>
    <property type="project" value="UniProtKB-SubCell"/>
</dbReference>
<comment type="similarity">
    <text evidence="2 4">Belongs to the bacterial solute-binding protein 3 family.</text>
</comment>
<dbReference type="AlphaFoldDB" id="A0A0W0RBK7"/>
<evidence type="ECO:0000313" key="6">
    <source>
        <dbReference type="EMBL" id="KTC68439.1"/>
    </source>
</evidence>
<sequence>MYLRLLFVFLIILTAELKAQSLTIGIVAYAPPFSMNADKNHFFGFDVELITELCKQIKAQCQLKPMLFDELFTELKASKIDLGIAAIIITNERQKTFLFSLPYLASAARFMATKNDSITSLEKLNNRSIGIIRGSLFKQLITQKFKNNRVREYPSTNQLITALNQQEVDALLMDDFSDDYWITNNNALFKGLGKPFPVGIGYGIMAKMDSKMLMNQINQALKHIEKNGFYLSLY</sequence>
<comment type="subcellular location">
    <subcellularLocation>
        <location evidence="1">Cell envelope</location>
    </subcellularLocation>
</comment>
<dbReference type="OrthoDB" id="9768183at2"/>
<dbReference type="RefSeq" id="WP_082642505.1">
    <property type="nucleotide sequence ID" value="NZ_CAAAIY010000007.1"/>
</dbReference>
<dbReference type="PROSITE" id="PS01039">
    <property type="entry name" value="SBP_BACTERIAL_3"/>
    <property type="match status" value="1"/>
</dbReference>
<dbReference type="Gene3D" id="3.40.190.10">
    <property type="entry name" value="Periplasmic binding protein-like II"/>
    <property type="match status" value="2"/>
</dbReference>
<dbReference type="SMART" id="SM00062">
    <property type="entry name" value="PBPb"/>
    <property type="match status" value="1"/>
</dbReference>
<keyword evidence="3" id="KW-0732">Signal</keyword>
<dbReference type="InterPro" id="IPR018313">
    <property type="entry name" value="SBP_3_CS"/>
</dbReference>
<proteinExistence type="inferred from homology"/>
<dbReference type="PANTHER" id="PTHR35936:SF17">
    <property type="entry name" value="ARGININE-BINDING EXTRACELLULAR PROTEIN ARTP"/>
    <property type="match status" value="1"/>
</dbReference>
<protein>
    <submittedName>
        <fullName evidence="6">Arginine ABC transporter substrate-binding protein</fullName>
    </submittedName>
</protein>
<gene>
    <name evidence="6" type="primary">artJ_1</name>
    <name evidence="6" type="ORF">Lboz_3424</name>
</gene>
<evidence type="ECO:0000313" key="7">
    <source>
        <dbReference type="Proteomes" id="UP000054695"/>
    </source>
</evidence>
<dbReference type="PATRIC" id="fig|447.4.peg.3664"/>
<dbReference type="EMBL" id="LNXU01000056">
    <property type="protein sequence ID" value="KTC68439.1"/>
    <property type="molecule type" value="Genomic_DNA"/>
</dbReference>